<organism evidence="1 2">
    <name type="scientific">Rhizophagus irregularis (strain DAOM 181602 / DAOM 197198 / MUCL 43194)</name>
    <name type="common">Arbuscular mycorrhizal fungus</name>
    <name type="synonym">Glomus intraradices</name>
    <dbReference type="NCBI Taxonomy" id="747089"/>
    <lineage>
        <taxon>Eukaryota</taxon>
        <taxon>Fungi</taxon>
        <taxon>Fungi incertae sedis</taxon>
        <taxon>Mucoromycota</taxon>
        <taxon>Glomeromycotina</taxon>
        <taxon>Glomeromycetes</taxon>
        <taxon>Glomerales</taxon>
        <taxon>Glomeraceae</taxon>
        <taxon>Rhizophagus</taxon>
    </lineage>
</organism>
<accession>A0A2P4PCV5</accession>
<proteinExistence type="predicted"/>
<evidence type="ECO:0000313" key="1">
    <source>
        <dbReference type="EMBL" id="POG63210.1"/>
    </source>
</evidence>
<evidence type="ECO:0000313" key="2">
    <source>
        <dbReference type="Proteomes" id="UP000018888"/>
    </source>
</evidence>
<keyword evidence="2" id="KW-1185">Reference proteome</keyword>
<protein>
    <submittedName>
        <fullName evidence="1">Uncharacterized protein</fullName>
    </submittedName>
</protein>
<dbReference type="EMBL" id="AUPC02000274">
    <property type="protein sequence ID" value="POG63210.1"/>
    <property type="molecule type" value="Genomic_DNA"/>
</dbReference>
<gene>
    <name evidence="1" type="ORF">GLOIN_2v1784367</name>
</gene>
<dbReference type="Proteomes" id="UP000018888">
    <property type="component" value="Unassembled WGS sequence"/>
</dbReference>
<name>A0A2P4PCV5_RHIID</name>
<reference evidence="1 2" key="1">
    <citation type="journal article" date="2013" name="Proc. Natl. Acad. Sci. U.S.A.">
        <title>Genome of an arbuscular mycorrhizal fungus provides insight into the oldest plant symbiosis.</title>
        <authorList>
            <person name="Tisserant E."/>
            <person name="Malbreil M."/>
            <person name="Kuo A."/>
            <person name="Kohler A."/>
            <person name="Symeonidi A."/>
            <person name="Balestrini R."/>
            <person name="Charron P."/>
            <person name="Duensing N."/>
            <person name="Frei Dit Frey N."/>
            <person name="Gianinazzi-Pearson V."/>
            <person name="Gilbert L.B."/>
            <person name="Handa Y."/>
            <person name="Herr J.R."/>
            <person name="Hijri M."/>
            <person name="Koul R."/>
            <person name="Kawaguchi M."/>
            <person name="Krajinski F."/>
            <person name="Lammers P.J."/>
            <person name="Masclaux F.G."/>
            <person name="Murat C."/>
            <person name="Morin E."/>
            <person name="Ndikumana S."/>
            <person name="Pagni M."/>
            <person name="Petitpierre D."/>
            <person name="Requena N."/>
            <person name="Rosikiewicz P."/>
            <person name="Riley R."/>
            <person name="Saito K."/>
            <person name="San Clemente H."/>
            <person name="Shapiro H."/>
            <person name="van Tuinen D."/>
            <person name="Becard G."/>
            <person name="Bonfante P."/>
            <person name="Paszkowski U."/>
            <person name="Shachar-Hill Y.Y."/>
            <person name="Tuskan G.A."/>
            <person name="Young P.W."/>
            <person name="Sanders I.R."/>
            <person name="Henrissat B."/>
            <person name="Rensing S.A."/>
            <person name="Grigoriev I.V."/>
            <person name="Corradi N."/>
            <person name="Roux C."/>
            <person name="Martin F."/>
        </authorList>
    </citation>
    <scope>NUCLEOTIDE SEQUENCE [LARGE SCALE GENOMIC DNA]</scope>
    <source>
        <strain evidence="1 2">DAOM 197198</strain>
    </source>
</reference>
<comment type="caution">
    <text evidence="1">The sequence shown here is derived from an EMBL/GenBank/DDBJ whole genome shotgun (WGS) entry which is preliminary data.</text>
</comment>
<sequence length="137" mass="14919">MNSGCKLTGYTGRTCSREWIDGPIGIENDAGIVSKAIAAAATAAAAAEVIGGGEEEIEEEEIEEEIGIKAEFGDKDGRFINFGKVLIGRPIDADQNIQIVSELLSIFNPNCLKKYIHKFTEFILNYGKFVAKFSELQ</sequence>
<dbReference type="AlphaFoldDB" id="A0A2P4PCV5"/>
<reference evidence="1 2" key="2">
    <citation type="journal article" date="2018" name="New Phytol.">
        <title>High intraspecific genome diversity in the model arbuscular mycorrhizal symbiont Rhizophagus irregularis.</title>
        <authorList>
            <person name="Chen E.C.H."/>
            <person name="Morin E."/>
            <person name="Beaudet D."/>
            <person name="Noel J."/>
            <person name="Yildirir G."/>
            <person name="Ndikumana S."/>
            <person name="Charron P."/>
            <person name="St-Onge C."/>
            <person name="Giorgi J."/>
            <person name="Kruger M."/>
            <person name="Marton T."/>
            <person name="Ropars J."/>
            <person name="Grigoriev I.V."/>
            <person name="Hainaut M."/>
            <person name="Henrissat B."/>
            <person name="Roux C."/>
            <person name="Martin F."/>
            <person name="Corradi N."/>
        </authorList>
    </citation>
    <scope>NUCLEOTIDE SEQUENCE [LARGE SCALE GENOMIC DNA]</scope>
    <source>
        <strain evidence="1 2">DAOM 197198</strain>
    </source>
</reference>